<reference evidence="3 4" key="1">
    <citation type="submission" date="2014-04" db="EMBL/GenBank/DDBJ databases">
        <authorList>
            <consortium name="DOE Joint Genome Institute"/>
            <person name="Kuo A."/>
            <person name="Girlanda M."/>
            <person name="Perotto S."/>
            <person name="Kohler A."/>
            <person name="Nagy L.G."/>
            <person name="Floudas D."/>
            <person name="Copeland A."/>
            <person name="Barry K.W."/>
            <person name="Cichocki N."/>
            <person name="Veneault-Fourrey C."/>
            <person name="LaButti K."/>
            <person name="Lindquist E.A."/>
            <person name="Lipzen A."/>
            <person name="Lundell T."/>
            <person name="Morin E."/>
            <person name="Murat C."/>
            <person name="Sun H."/>
            <person name="Tunlid A."/>
            <person name="Henrissat B."/>
            <person name="Grigoriev I.V."/>
            <person name="Hibbett D.S."/>
            <person name="Martin F."/>
            <person name="Nordberg H.P."/>
            <person name="Cantor M.N."/>
            <person name="Hua S.X."/>
        </authorList>
    </citation>
    <scope>NUCLEOTIDE SEQUENCE [LARGE SCALE GENOMIC DNA]</scope>
    <source>
        <strain evidence="3 4">MUT 4182</strain>
    </source>
</reference>
<keyword evidence="4" id="KW-1185">Reference proteome</keyword>
<evidence type="ECO:0000256" key="1">
    <source>
        <dbReference type="SAM" id="Coils"/>
    </source>
</evidence>
<proteinExistence type="predicted"/>
<feature type="coiled-coil region" evidence="1">
    <location>
        <begin position="169"/>
        <end position="196"/>
    </location>
</feature>
<accession>A0A0C3QG58</accession>
<protein>
    <submittedName>
        <fullName evidence="3">Uncharacterized protein</fullName>
    </submittedName>
</protein>
<evidence type="ECO:0000313" key="4">
    <source>
        <dbReference type="Proteomes" id="UP000054248"/>
    </source>
</evidence>
<dbReference type="EMBL" id="KN823062">
    <property type="protein sequence ID" value="KIO24394.1"/>
    <property type="molecule type" value="Genomic_DNA"/>
</dbReference>
<organism evidence="3 4">
    <name type="scientific">Tulasnella calospora MUT 4182</name>
    <dbReference type="NCBI Taxonomy" id="1051891"/>
    <lineage>
        <taxon>Eukaryota</taxon>
        <taxon>Fungi</taxon>
        <taxon>Dikarya</taxon>
        <taxon>Basidiomycota</taxon>
        <taxon>Agaricomycotina</taxon>
        <taxon>Agaricomycetes</taxon>
        <taxon>Cantharellales</taxon>
        <taxon>Tulasnellaceae</taxon>
        <taxon>Tulasnella</taxon>
    </lineage>
</organism>
<evidence type="ECO:0000313" key="3">
    <source>
        <dbReference type="EMBL" id="KIO24394.1"/>
    </source>
</evidence>
<sequence>MKILQRLKRALCRGVKRGKKRVEGSTQHEQGHQADPQPTQDVRTTAQNDAVPGLTLSNTPNVLIPPHSLETAPTARLSLNPSSPGDETAQLAAPNVNERVAVLESKIAMLKLRDVCMRGMLGLLTQVHPSTGEHEIAEARLVAKNDEDLRVREMLWEERERGFAMEETISFLKCELRLKEQTYADHEAELLDLKRHGAVSLAVSIRDALQQDLIYLPRYQRCLAAFESSLESFLRELCAAAERRQKATEEPKSPKA</sequence>
<name>A0A0C3QG58_9AGAM</name>
<gene>
    <name evidence="3" type="ORF">M407DRAFT_26204</name>
</gene>
<evidence type="ECO:0000256" key="2">
    <source>
        <dbReference type="SAM" id="MobiDB-lite"/>
    </source>
</evidence>
<dbReference type="HOGENOM" id="CLU_1086625_0_0_1"/>
<keyword evidence="1" id="KW-0175">Coiled coil</keyword>
<dbReference type="AlphaFoldDB" id="A0A0C3QG58"/>
<reference evidence="4" key="2">
    <citation type="submission" date="2015-01" db="EMBL/GenBank/DDBJ databases">
        <title>Evolutionary Origins and Diversification of the Mycorrhizal Mutualists.</title>
        <authorList>
            <consortium name="DOE Joint Genome Institute"/>
            <consortium name="Mycorrhizal Genomics Consortium"/>
            <person name="Kohler A."/>
            <person name="Kuo A."/>
            <person name="Nagy L.G."/>
            <person name="Floudas D."/>
            <person name="Copeland A."/>
            <person name="Barry K.W."/>
            <person name="Cichocki N."/>
            <person name="Veneault-Fourrey C."/>
            <person name="LaButti K."/>
            <person name="Lindquist E.A."/>
            <person name="Lipzen A."/>
            <person name="Lundell T."/>
            <person name="Morin E."/>
            <person name="Murat C."/>
            <person name="Riley R."/>
            <person name="Ohm R."/>
            <person name="Sun H."/>
            <person name="Tunlid A."/>
            <person name="Henrissat B."/>
            <person name="Grigoriev I.V."/>
            <person name="Hibbett D.S."/>
            <person name="Martin F."/>
        </authorList>
    </citation>
    <scope>NUCLEOTIDE SEQUENCE [LARGE SCALE GENOMIC DNA]</scope>
    <source>
        <strain evidence="4">MUT 4182</strain>
    </source>
</reference>
<dbReference type="Proteomes" id="UP000054248">
    <property type="component" value="Unassembled WGS sequence"/>
</dbReference>
<feature type="region of interest" description="Disordered" evidence="2">
    <location>
        <begin position="15"/>
        <end position="42"/>
    </location>
</feature>